<name>A0ABX7FL23_BRECH</name>
<gene>
    <name evidence="1" type="ORF">JNE38_22710</name>
</gene>
<dbReference type="RefSeq" id="WP_203353395.1">
    <property type="nucleotide sequence ID" value="NZ_CP069127.1"/>
</dbReference>
<sequence>MWLIVNEKELKAYFEGLRGLLWEKVKPSPPQEKTCPKEPEIRQVLLRYLNQTVEVGTEAGNVAGVLQVVGADYAQIEESGGTIVVIPFRQINFVQTV</sequence>
<keyword evidence="2" id="KW-1185">Reference proteome</keyword>
<evidence type="ECO:0000313" key="1">
    <source>
        <dbReference type="EMBL" id="QRG66329.1"/>
    </source>
</evidence>
<dbReference type="EMBL" id="CP069127">
    <property type="protein sequence ID" value="QRG66329.1"/>
    <property type="molecule type" value="Genomic_DNA"/>
</dbReference>
<proteinExistence type="predicted"/>
<accession>A0ABX7FL23</accession>
<organism evidence="1 2">
    <name type="scientific">Brevibacillus choshinensis</name>
    <dbReference type="NCBI Taxonomy" id="54911"/>
    <lineage>
        <taxon>Bacteria</taxon>
        <taxon>Bacillati</taxon>
        <taxon>Bacillota</taxon>
        <taxon>Bacilli</taxon>
        <taxon>Bacillales</taxon>
        <taxon>Paenibacillaceae</taxon>
        <taxon>Brevibacillus</taxon>
    </lineage>
</organism>
<dbReference type="Proteomes" id="UP000596248">
    <property type="component" value="Chromosome"/>
</dbReference>
<protein>
    <submittedName>
        <fullName evidence="1">DUF2642 domain-containing protein</fullName>
    </submittedName>
</protein>
<reference evidence="1 2" key="1">
    <citation type="submission" date="2021-01" db="EMBL/GenBank/DDBJ databases">
        <title>Identification of strong promoters based on the transcriptome of Brevibacillus choshinensis.</title>
        <authorList>
            <person name="Yao D."/>
            <person name="Zhang K."/>
            <person name="Wu J."/>
        </authorList>
    </citation>
    <scope>NUCLEOTIDE SEQUENCE [LARGE SCALE GENOMIC DNA]</scope>
    <source>
        <strain evidence="1 2">HPD31-SP3</strain>
    </source>
</reference>
<evidence type="ECO:0000313" key="2">
    <source>
        <dbReference type="Proteomes" id="UP000596248"/>
    </source>
</evidence>